<dbReference type="RefSeq" id="WP_082617191.1">
    <property type="nucleotide sequence ID" value="NZ_AZEA01000019.1"/>
</dbReference>
<protein>
    <submittedName>
        <fullName evidence="1">Uncharacterized protein</fullName>
    </submittedName>
</protein>
<sequence length="366" mass="39696">MATSVVPQIADVVINIQEIIPVPAIGYGNLLIMTEQPTASATAGSAVAGQSTVATSSAPDDSIASSTGGNYKEYTSLDDVAVDYDESSATYIKAKGYFDQSNHGNYLMIVQYPKNKASDTLADFFWNGWYFAVLDNYDADVATELANMFEANAGKFLLLQVEDYKTLQTLGSQNYTIGLQHPANEPLDAGLVGSVASLTVGSQTWKFKNVAGVTPQKYNNTDFTAMKKAHVIVYFTTTGSSVGETSEGFTLSGEYIDNLHGEIWIKVEMRNRIQARLQDPTTGKISYDKVGIDILEQIVRDVLSDAWNNSIILTGTDGKGAYDTSFGTREQQSTTDILARAYNGGTFWYTRSGAIHDVTINGSVMN</sequence>
<keyword evidence="2" id="KW-1185">Reference proteome</keyword>
<name>A0A0R1KUQ7_9LACO</name>
<dbReference type="EMBL" id="AZEA01000019">
    <property type="protein sequence ID" value="KRK87566.1"/>
    <property type="molecule type" value="Genomic_DNA"/>
</dbReference>
<dbReference type="OrthoDB" id="1684431at2"/>
<reference evidence="1 2" key="1">
    <citation type="journal article" date="2015" name="Genome Announc.">
        <title>Expanding the biotechnology potential of lactobacilli through comparative genomics of 213 strains and associated genera.</title>
        <authorList>
            <person name="Sun Z."/>
            <person name="Harris H.M."/>
            <person name="McCann A."/>
            <person name="Guo C."/>
            <person name="Argimon S."/>
            <person name="Zhang W."/>
            <person name="Yang X."/>
            <person name="Jeffery I.B."/>
            <person name="Cooney J.C."/>
            <person name="Kagawa T.F."/>
            <person name="Liu W."/>
            <person name="Song Y."/>
            <person name="Salvetti E."/>
            <person name="Wrobel A."/>
            <person name="Rasinkangas P."/>
            <person name="Parkhill J."/>
            <person name="Rea M.C."/>
            <person name="O'Sullivan O."/>
            <person name="Ritari J."/>
            <person name="Douillard F.P."/>
            <person name="Paul Ross R."/>
            <person name="Yang R."/>
            <person name="Briner A.E."/>
            <person name="Felis G.E."/>
            <person name="de Vos W.M."/>
            <person name="Barrangou R."/>
            <person name="Klaenhammer T.R."/>
            <person name="Caufield P.W."/>
            <person name="Cui Y."/>
            <person name="Zhang H."/>
            <person name="O'Toole P.W."/>
        </authorList>
    </citation>
    <scope>NUCLEOTIDE SEQUENCE [LARGE SCALE GENOMIC DNA]</scope>
    <source>
        <strain evidence="1 2">DSM 19904</strain>
    </source>
</reference>
<accession>A0A0R1KUQ7</accession>
<dbReference type="AlphaFoldDB" id="A0A0R1KUQ7"/>
<proteinExistence type="predicted"/>
<evidence type="ECO:0000313" key="2">
    <source>
        <dbReference type="Proteomes" id="UP000051581"/>
    </source>
</evidence>
<dbReference type="Proteomes" id="UP000051581">
    <property type="component" value="Unassembled WGS sequence"/>
</dbReference>
<gene>
    <name evidence="1" type="ORF">FD17_GL000965</name>
</gene>
<dbReference type="Pfam" id="PF11863">
    <property type="entry name" value="DUF3383"/>
    <property type="match status" value="1"/>
</dbReference>
<organism evidence="1 2">
    <name type="scientific">Lentilactobacillus sunkii DSM 19904</name>
    <dbReference type="NCBI Taxonomy" id="1423808"/>
    <lineage>
        <taxon>Bacteria</taxon>
        <taxon>Bacillati</taxon>
        <taxon>Bacillota</taxon>
        <taxon>Bacilli</taxon>
        <taxon>Lactobacillales</taxon>
        <taxon>Lactobacillaceae</taxon>
        <taxon>Lentilactobacillus</taxon>
    </lineage>
</organism>
<dbReference type="InterPro" id="IPR021808">
    <property type="entry name" value="DUF3383"/>
</dbReference>
<evidence type="ECO:0000313" key="1">
    <source>
        <dbReference type="EMBL" id="KRK87566.1"/>
    </source>
</evidence>
<dbReference type="PATRIC" id="fig|1423808.3.peg.974"/>
<comment type="caution">
    <text evidence="1">The sequence shown here is derived from an EMBL/GenBank/DDBJ whole genome shotgun (WGS) entry which is preliminary data.</text>
</comment>